<dbReference type="EMBL" id="SKBU01000006">
    <property type="protein sequence ID" value="TCJ20117.1"/>
    <property type="molecule type" value="Genomic_DNA"/>
</dbReference>
<dbReference type="GO" id="GO:0016740">
    <property type="term" value="F:transferase activity"/>
    <property type="evidence" value="ECO:0007669"/>
    <property type="project" value="UniProtKB-KW"/>
</dbReference>
<evidence type="ECO:0000313" key="1">
    <source>
        <dbReference type="EMBL" id="TCJ20117.1"/>
    </source>
</evidence>
<dbReference type="PANTHER" id="PTHR48228">
    <property type="entry name" value="SUCCINYL-COA--D-CITRAMALATE COA-TRANSFERASE"/>
    <property type="match status" value="1"/>
</dbReference>
<keyword evidence="1" id="KW-0808">Transferase</keyword>
<dbReference type="Proteomes" id="UP000295244">
    <property type="component" value="Unassembled WGS sequence"/>
</dbReference>
<dbReference type="OrthoDB" id="9797653at2"/>
<name>A0A4R1BRX2_9ACTN</name>
<gene>
    <name evidence="1" type="ORF">E0L93_03020</name>
</gene>
<accession>A0A4R1BRX2</accession>
<dbReference type="InterPro" id="IPR003673">
    <property type="entry name" value="CoA-Trfase_fam_III"/>
</dbReference>
<comment type="caution">
    <text evidence="1">The sequence shown here is derived from an EMBL/GenBank/DDBJ whole genome shotgun (WGS) entry which is preliminary data.</text>
</comment>
<dbReference type="Gene3D" id="3.30.1540.10">
    <property type="entry name" value="formyl-coa transferase, domain 3"/>
    <property type="match status" value="1"/>
</dbReference>
<dbReference type="PANTHER" id="PTHR48228:SF5">
    <property type="entry name" value="ALPHA-METHYLACYL-COA RACEMASE"/>
    <property type="match status" value="1"/>
</dbReference>
<reference evidence="1 2" key="1">
    <citation type="submission" date="2019-03" db="EMBL/GenBank/DDBJ databases">
        <title>Whole genome sequence of a novel Rubrobacter taiwanensis strain, isolated from Yellowstone National Park.</title>
        <authorList>
            <person name="Freed S."/>
            <person name="Ramaley R.F."/>
            <person name="Kyndt J.A."/>
        </authorList>
    </citation>
    <scope>NUCLEOTIDE SEQUENCE [LARGE SCALE GENOMIC DNA]</scope>
    <source>
        <strain evidence="1 2">Yellowstone</strain>
    </source>
</reference>
<dbReference type="InterPro" id="IPR050509">
    <property type="entry name" value="CoA-transferase_III"/>
</dbReference>
<dbReference type="InterPro" id="IPR044855">
    <property type="entry name" value="CoA-Trfase_III_dom3_sf"/>
</dbReference>
<dbReference type="Pfam" id="PF02515">
    <property type="entry name" value="CoA_transf_3"/>
    <property type="match status" value="1"/>
</dbReference>
<dbReference type="Gene3D" id="3.40.50.10540">
    <property type="entry name" value="Crotonobetainyl-coa:carnitine coa-transferase, domain 1"/>
    <property type="match status" value="1"/>
</dbReference>
<proteinExistence type="predicted"/>
<dbReference type="SUPFAM" id="SSF89796">
    <property type="entry name" value="CoA-transferase family III (CaiB/BaiF)"/>
    <property type="match status" value="1"/>
</dbReference>
<keyword evidence="2" id="KW-1185">Reference proteome</keyword>
<protein>
    <submittedName>
        <fullName evidence="1">CoA transferase</fullName>
    </submittedName>
</protein>
<organism evidence="1 2">
    <name type="scientific">Rubrobacter taiwanensis</name>
    <dbReference type="NCBI Taxonomy" id="185139"/>
    <lineage>
        <taxon>Bacteria</taxon>
        <taxon>Bacillati</taxon>
        <taxon>Actinomycetota</taxon>
        <taxon>Rubrobacteria</taxon>
        <taxon>Rubrobacterales</taxon>
        <taxon>Rubrobacteraceae</taxon>
        <taxon>Rubrobacter</taxon>
    </lineage>
</organism>
<dbReference type="AlphaFoldDB" id="A0A4R1BRX2"/>
<sequence>MPLDGFRAITLAVNVPGPAAACRLRKLGAEITKVEPPDGDPLEAFCPAWYTALHEGIETIRLNLKDPEERSGLEGLLAESDLLLTSSRPAALERLGLGWPQLQQRHPHLSQVSIVGYPPPDENVPGHDLTYQADLGLIRPPQMPRTLLADLAGAERAVSAALGLLLARERGGEAGYAQVSLAEAASSFADPLRHGLTAPGGPLGGGLPGYALYETKRGWIAIAALEPHFLKRLERGLGLKAATRGELEEAFRTRDAQSWESWGAERDLPIAALPES</sequence>
<dbReference type="InterPro" id="IPR023606">
    <property type="entry name" value="CoA-Trfase_III_dom_1_sf"/>
</dbReference>
<evidence type="ECO:0000313" key="2">
    <source>
        <dbReference type="Proteomes" id="UP000295244"/>
    </source>
</evidence>